<dbReference type="SUPFAM" id="SSF52096">
    <property type="entry name" value="ClpP/crotonase"/>
    <property type="match status" value="1"/>
</dbReference>
<keyword evidence="2" id="KW-0413">Isomerase</keyword>
<dbReference type="CDD" id="cd06558">
    <property type="entry name" value="crotonase-like"/>
    <property type="match status" value="1"/>
</dbReference>
<dbReference type="Proteomes" id="UP001144205">
    <property type="component" value="Unassembled WGS sequence"/>
</dbReference>
<proteinExistence type="inferred from homology"/>
<comment type="caution">
    <text evidence="2">The sequence shown here is derived from an EMBL/GenBank/DDBJ whole genome shotgun (WGS) entry which is preliminary data.</text>
</comment>
<dbReference type="InterPro" id="IPR029045">
    <property type="entry name" value="ClpP/crotonase-like_dom_sf"/>
</dbReference>
<dbReference type="InterPro" id="IPR014748">
    <property type="entry name" value="Enoyl-CoA_hydra_C"/>
</dbReference>
<sequence length="262" mass="27303">MTAGLVRTTVDGAVAELRLNRPEALNALDLPTARAFGAAVAEVTARPDVRAILITAEGKGFVAGGDVSAMAADPDRGHEVIDALLEALNPAILALRENDAPVIAAVRGVAAGAGLSLMAGADLVVLDEAAKLLLAYDQVAGVPDCGGSWFLTHRLGRGRMMEMMLLGRPLTPEEALSAGLVTELCPADEVDDRARRLAARVAAGPTRSFGRFRRLVDAAPGASLAEQLDAERAGFVAAARTDDFKEGVAAFAARRKPEFRGQ</sequence>
<dbReference type="RefSeq" id="WP_281843625.1">
    <property type="nucleotide sequence ID" value="NZ_BROH01000013.1"/>
</dbReference>
<dbReference type="Gene3D" id="1.10.12.10">
    <property type="entry name" value="Lyase 2-enoyl-coa Hydratase, Chain A, domain 2"/>
    <property type="match status" value="1"/>
</dbReference>
<evidence type="ECO:0000256" key="1">
    <source>
        <dbReference type="ARBA" id="ARBA00005254"/>
    </source>
</evidence>
<evidence type="ECO:0000313" key="2">
    <source>
        <dbReference type="EMBL" id="GKY89601.1"/>
    </source>
</evidence>
<dbReference type="Gene3D" id="3.90.226.10">
    <property type="entry name" value="2-enoyl-CoA Hydratase, Chain A, domain 1"/>
    <property type="match status" value="1"/>
</dbReference>
<comment type="similarity">
    <text evidence="1">Belongs to the enoyl-CoA hydratase/isomerase family.</text>
</comment>
<protein>
    <submittedName>
        <fullName evidence="2">2-(1,2-epoxy-1,2-dihydrophenyl)acetyl-CoA isomerase</fullName>
    </submittedName>
</protein>
<name>A0ABQ5LYX5_9RHOB</name>
<accession>A0ABQ5LYX5</accession>
<keyword evidence="3" id="KW-1185">Reference proteome</keyword>
<dbReference type="Pfam" id="PF00378">
    <property type="entry name" value="ECH_1"/>
    <property type="match status" value="1"/>
</dbReference>
<organism evidence="2 3">
    <name type="scientific">Sinisalibacter aestuarii</name>
    <dbReference type="NCBI Taxonomy" id="2949426"/>
    <lineage>
        <taxon>Bacteria</taxon>
        <taxon>Pseudomonadati</taxon>
        <taxon>Pseudomonadota</taxon>
        <taxon>Alphaproteobacteria</taxon>
        <taxon>Rhodobacterales</taxon>
        <taxon>Roseobacteraceae</taxon>
        <taxon>Sinisalibacter</taxon>
    </lineage>
</organism>
<reference evidence="2" key="1">
    <citation type="journal article" date="2023" name="Int. J. Syst. Evol. Microbiol.">
        <title>Sinisalibacter aestuarii sp. nov., isolated from estuarine sediment of the Arakawa River.</title>
        <authorList>
            <person name="Arafat S.T."/>
            <person name="Hirano S."/>
            <person name="Sato A."/>
            <person name="Takeuchi K."/>
            <person name="Yasuda T."/>
            <person name="Terahara T."/>
            <person name="Hamada M."/>
            <person name="Kobayashi T."/>
        </authorList>
    </citation>
    <scope>NUCLEOTIDE SEQUENCE</scope>
    <source>
        <strain evidence="2">B-399</strain>
    </source>
</reference>
<dbReference type="GO" id="GO:0016853">
    <property type="term" value="F:isomerase activity"/>
    <property type="evidence" value="ECO:0007669"/>
    <property type="project" value="UniProtKB-KW"/>
</dbReference>
<dbReference type="EMBL" id="BROH01000013">
    <property type="protein sequence ID" value="GKY89601.1"/>
    <property type="molecule type" value="Genomic_DNA"/>
</dbReference>
<gene>
    <name evidence="2" type="ORF">STA1M1_34700</name>
</gene>
<dbReference type="InterPro" id="IPR001753">
    <property type="entry name" value="Enoyl-CoA_hydra/iso"/>
</dbReference>
<dbReference type="PANTHER" id="PTHR43459">
    <property type="entry name" value="ENOYL-COA HYDRATASE"/>
    <property type="match status" value="1"/>
</dbReference>
<dbReference type="PANTHER" id="PTHR43459:SF1">
    <property type="entry name" value="EG:BACN32G11.4 PROTEIN"/>
    <property type="match status" value="1"/>
</dbReference>
<evidence type="ECO:0000313" key="3">
    <source>
        <dbReference type="Proteomes" id="UP001144205"/>
    </source>
</evidence>